<accession>A0A433QYR1</accession>
<dbReference type="SUPFAM" id="SSF53335">
    <property type="entry name" value="S-adenosyl-L-methionine-dependent methyltransferases"/>
    <property type="match status" value="1"/>
</dbReference>
<evidence type="ECO:0000313" key="3">
    <source>
        <dbReference type="Proteomes" id="UP000274822"/>
    </source>
</evidence>
<proteinExistence type="predicted"/>
<dbReference type="GO" id="GO:0008168">
    <property type="term" value="F:methyltransferase activity"/>
    <property type="evidence" value="ECO:0007669"/>
    <property type="project" value="UniProtKB-KW"/>
</dbReference>
<dbReference type="PANTHER" id="PTHR34203:SF13">
    <property type="entry name" value="EXPRESSED PROTEIN"/>
    <property type="match status" value="1"/>
</dbReference>
<dbReference type="PANTHER" id="PTHR34203">
    <property type="entry name" value="METHYLTRANSFERASE, FKBM FAMILY PROTEIN"/>
    <property type="match status" value="1"/>
</dbReference>
<dbReference type="Gene3D" id="3.40.50.150">
    <property type="entry name" value="Vaccinia Virus protein VP39"/>
    <property type="match status" value="1"/>
</dbReference>
<dbReference type="Pfam" id="PF05050">
    <property type="entry name" value="Methyltransf_21"/>
    <property type="match status" value="1"/>
</dbReference>
<sequence length="256" mass="29120">MDILQGSFSEAAFIYKEIFEDTIYSAHGIALRPGDVVFDIGANIGVFCQYAMHAAFEGQPTEYPLPQVKYYGFEALPPIFDVLCRNVRRNCDSHSDRISTKLFNVALGHEACDAVSFTFYPRIPGNSTLNHAEKVRLQGSLLGLQAFEGATDYRVPMRTLSGVLTEHEVDRVDFLKIDVEGAELLVLRGIHDEHWDRIWQIAMEVPDVEEIGEDGRQERRVDVIYDILQRHGFKVNVERFQLSDSVVNFMIYAKRG</sequence>
<dbReference type="NCBIfam" id="TIGR01444">
    <property type="entry name" value="fkbM_fam"/>
    <property type="match status" value="1"/>
</dbReference>
<dbReference type="EMBL" id="RBNJ01000296">
    <property type="protein sequence ID" value="RUS34920.1"/>
    <property type="molecule type" value="Genomic_DNA"/>
</dbReference>
<protein>
    <submittedName>
        <fullName evidence="2">S-adenosyl-L-methionine-dependent methyltransferase</fullName>
    </submittedName>
</protein>
<name>A0A433QYR1_9FUNG</name>
<evidence type="ECO:0000259" key="1">
    <source>
        <dbReference type="Pfam" id="PF05050"/>
    </source>
</evidence>
<gene>
    <name evidence="2" type="ORF">BC938DRAFT_477810</name>
</gene>
<organism evidence="2 3">
    <name type="scientific">Jimgerdemannia flammicorona</name>
    <dbReference type="NCBI Taxonomy" id="994334"/>
    <lineage>
        <taxon>Eukaryota</taxon>
        <taxon>Fungi</taxon>
        <taxon>Fungi incertae sedis</taxon>
        <taxon>Mucoromycota</taxon>
        <taxon>Mucoromycotina</taxon>
        <taxon>Endogonomycetes</taxon>
        <taxon>Endogonales</taxon>
        <taxon>Endogonaceae</taxon>
        <taxon>Jimgerdemannia</taxon>
    </lineage>
</organism>
<dbReference type="InterPro" id="IPR006342">
    <property type="entry name" value="FkbM_mtfrase"/>
</dbReference>
<dbReference type="InterPro" id="IPR052514">
    <property type="entry name" value="SAM-dependent_MTase"/>
</dbReference>
<feature type="domain" description="Methyltransferase FkbM" evidence="1">
    <location>
        <begin position="39"/>
        <end position="234"/>
    </location>
</feature>
<keyword evidence="3" id="KW-1185">Reference proteome</keyword>
<comment type="caution">
    <text evidence="2">The sequence shown here is derived from an EMBL/GenBank/DDBJ whole genome shotgun (WGS) entry which is preliminary data.</text>
</comment>
<dbReference type="InterPro" id="IPR029063">
    <property type="entry name" value="SAM-dependent_MTases_sf"/>
</dbReference>
<keyword evidence="2" id="KW-0808">Transferase</keyword>
<reference evidence="2 3" key="1">
    <citation type="journal article" date="2018" name="New Phytol.">
        <title>Phylogenomics of Endogonaceae and evolution of mycorrhizas within Mucoromycota.</title>
        <authorList>
            <person name="Chang Y."/>
            <person name="Desiro A."/>
            <person name="Na H."/>
            <person name="Sandor L."/>
            <person name="Lipzen A."/>
            <person name="Clum A."/>
            <person name="Barry K."/>
            <person name="Grigoriev I.V."/>
            <person name="Martin F.M."/>
            <person name="Stajich J.E."/>
            <person name="Smith M.E."/>
            <person name="Bonito G."/>
            <person name="Spatafora J.W."/>
        </authorList>
    </citation>
    <scope>NUCLEOTIDE SEQUENCE [LARGE SCALE GENOMIC DNA]</scope>
    <source>
        <strain evidence="2 3">AD002</strain>
    </source>
</reference>
<dbReference type="AlphaFoldDB" id="A0A433QYR1"/>
<evidence type="ECO:0000313" key="2">
    <source>
        <dbReference type="EMBL" id="RUS34920.1"/>
    </source>
</evidence>
<keyword evidence="2" id="KW-0489">Methyltransferase</keyword>
<dbReference type="Proteomes" id="UP000274822">
    <property type="component" value="Unassembled WGS sequence"/>
</dbReference>
<dbReference type="GO" id="GO:0032259">
    <property type="term" value="P:methylation"/>
    <property type="evidence" value="ECO:0007669"/>
    <property type="project" value="UniProtKB-KW"/>
</dbReference>